<reference evidence="3" key="1">
    <citation type="journal article" date="2019" name="Int. J. Syst. Evol. Microbiol.">
        <title>The Global Catalogue of Microorganisms (GCM) 10K type strain sequencing project: providing services to taxonomists for standard genome sequencing and annotation.</title>
        <authorList>
            <consortium name="The Broad Institute Genomics Platform"/>
            <consortium name="The Broad Institute Genome Sequencing Center for Infectious Disease"/>
            <person name="Wu L."/>
            <person name="Ma J."/>
        </authorList>
    </citation>
    <scope>NUCLEOTIDE SEQUENCE [LARGE SCALE GENOMIC DNA]</scope>
    <source>
        <strain evidence="3">NBRC 106396</strain>
    </source>
</reference>
<dbReference type="InterPro" id="IPR013830">
    <property type="entry name" value="SGNH_hydro"/>
</dbReference>
<sequence>MTKLQRWMLAGGILAALFFGSLYFSQYKEKKDEPIRVTALGDSLTYGVGDPSRKGYIGFVTDAMERRTGRPVSLNNFGISGQRSDQLLHQLGSGAVLRSIQRADTVFVFIGTNDYRQTAKWNFKKLPLNKMGEGEKKLEENLTDITAIIRKQNPSAKLYILGLYNPYFGDGYDTKNGPIIQSWNETIKKVADKTALSLYIPTEKLFVNISKPLYFSDSIHPNTRGYEKMGTWVAKHWSP</sequence>
<dbReference type="Proteomes" id="UP001596549">
    <property type="component" value="Unassembled WGS sequence"/>
</dbReference>
<dbReference type="InterPro" id="IPR036514">
    <property type="entry name" value="SGNH_hydro_sf"/>
</dbReference>
<dbReference type="PANTHER" id="PTHR30383">
    <property type="entry name" value="THIOESTERASE 1/PROTEASE 1/LYSOPHOSPHOLIPASE L1"/>
    <property type="match status" value="1"/>
</dbReference>
<accession>A0ABW2NTS4</accession>
<dbReference type="SUPFAM" id="SSF52266">
    <property type="entry name" value="SGNH hydrolase"/>
    <property type="match status" value="1"/>
</dbReference>
<protein>
    <submittedName>
        <fullName evidence="2">GDSL-type esterase/lipase family protein</fullName>
    </submittedName>
</protein>
<keyword evidence="3" id="KW-1185">Reference proteome</keyword>
<dbReference type="EMBL" id="JBHTCP010000051">
    <property type="protein sequence ID" value="MFC7373272.1"/>
    <property type="molecule type" value="Genomic_DNA"/>
</dbReference>
<evidence type="ECO:0000313" key="2">
    <source>
        <dbReference type="EMBL" id="MFC7373272.1"/>
    </source>
</evidence>
<feature type="domain" description="SGNH hydrolase-type esterase" evidence="1">
    <location>
        <begin position="39"/>
        <end position="227"/>
    </location>
</feature>
<dbReference type="Gene3D" id="3.40.50.1110">
    <property type="entry name" value="SGNH hydrolase"/>
    <property type="match status" value="1"/>
</dbReference>
<dbReference type="PANTHER" id="PTHR30383:SF27">
    <property type="entry name" value="SPORE GERMINATION LIPASE LIPC"/>
    <property type="match status" value="1"/>
</dbReference>
<proteinExistence type="predicted"/>
<gene>
    <name evidence="2" type="ORF">ACFQPF_16655</name>
</gene>
<dbReference type="InterPro" id="IPR051532">
    <property type="entry name" value="Ester_Hydrolysis_Enzymes"/>
</dbReference>
<comment type="caution">
    <text evidence="2">The sequence shown here is derived from an EMBL/GenBank/DDBJ whole genome shotgun (WGS) entry which is preliminary data.</text>
</comment>
<evidence type="ECO:0000313" key="3">
    <source>
        <dbReference type="Proteomes" id="UP001596549"/>
    </source>
</evidence>
<evidence type="ECO:0000259" key="1">
    <source>
        <dbReference type="Pfam" id="PF13472"/>
    </source>
</evidence>
<name>A0ABW2NTS4_9BACL</name>
<dbReference type="RefSeq" id="WP_379751040.1">
    <property type="nucleotide sequence ID" value="NZ_JBHTCP010000051.1"/>
</dbReference>
<dbReference type="Pfam" id="PF13472">
    <property type="entry name" value="Lipase_GDSL_2"/>
    <property type="match status" value="1"/>
</dbReference>
<organism evidence="2 3">
    <name type="scientific">Fictibacillus iocasae</name>
    <dbReference type="NCBI Taxonomy" id="2715437"/>
    <lineage>
        <taxon>Bacteria</taxon>
        <taxon>Bacillati</taxon>
        <taxon>Bacillota</taxon>
        <taxon>Bacilli</taxon>
        <taxon>Bacillales</taxon>
        <taxon>Fictibacillaceae</taxon>
        <taxon>Fictibacillus</taxon>
    </lineage>
</organism>